<keyword evidence="5" id="KW-0548">Nucleotidyltransferase</keyword>
<evidence type="ECO:0000256" key="5">
    <source>
        <dbReference type="ARBA" id="ARBA00022695"/>
    </source>
</evidence>
<dbReference type="InterPro" id="IPR037033">
    <property type="entry name" value="DNA-dir_RNAP_su2_hyb_sf"/>
</dbReference>
<dbReference type="EC" id="2.7.7.6" evidence="2"/>
<keyword evidence="3" id="KW-0240">DNA-directed RNA polymerase</keyword>
<keyword evidence="6" id="KW-0804">Transcription</keyword>
<dbReference type="GO" id="GO:0003899">
    <property type="term" value="F:DNA-directed RNA polymerase activity"/>
    <property type="evidence" value="ECO:0007669"/>
    <property type="project" value="UniProtKB-EC"/>
</dbReference>
<keyword evidence="4" id="KW-0808">Transferase</keyword>
<dbReference type="InParanoid" id="A0A804JQ95"/>
<evidence type="ECO:0000256" key="1">
    <source>
        <dbReference type="ARBA" id="ARBA00006835"/>
    </source>
</evidence>
<dbReference type="GO" id="GO:0003677">
    <property type="term" value="F:DNA binding"/>
    <property type="evidence" value="ECO:0007669"/>
    <property type="project" value="InterPro"/>
</dbReference>
<feature type="domain" description="DNA-directed RNA polymerase subunit 2 hybrid-binding" evidence="7">
    <location>
        <begin position="3"/>
        <end position="34"/>
    </location>
</feature>
<sequence length="119" mass="13475">MIFMRLKHKVDDMIQSRSRGPIDILTRQLAQGRYRYGGLRFGEIARLLMVLHIGSRSGCSTRAMLTGFMCGLIAIANLQTSSFECKGCKNKIDIVQVHIPFAFKLMLQELKTMTIAPRL</sequence>
<dbReference type="AlphaFoldDB" id="A0A804JQ95"/>
<comment type="similarity">
    <text evidence="1">Belongs to the RNA polymerase beta chain family.</text>
</comment>
<dbReference type="Proteomes" id="UP000012960">
    <property type="component" value="Unplaced"/>
</dbReference>
<evidence type="ECO:0000313" key="10">
    <source>
        <dbReference type="EnsemblPlants" id="Ma06_p38600.1"/>
    </source>
</evidence>
<dbReference type="InterPro" id="IPR015712">
    <property type="entry name" value="DNA-dir_RNA_pol_su2"/>
</dbReference>
<dbReference type="Gene3D" id="2.40.270.10">
    <property type="entry name" value="DNA-directed RNA polymerase, subunit 2, domain 6"/>
    <property type="match status" value="1"/>
</dbReference>
<protein>
    <recommendedName>
        <fullName evidence="2">DNA-directed RNA polymerase</fullName>
        <ecNumber evidence="2">2.7.7.6</ecNumber>
    </recommendedName>
</protein>
<dbReference type="EnsemblPlants" id="Ma06_t38600.1">
    <property type="protein sequence ID" value="Ma06_p38600.1"/>
    <property type="gene ID" value="Ma06_g38600"/>
</dbReference>
<evidence type="ECO:0000313" key="9">
    <source>
        <dbReference type="EMBL" id="CAG1848684.1"/>
    </source>
</evidence>
<evidence type="ECO:0000313" key="11">
    <source>
        <dbReference type="Proteomes" id="UP000012960"/>
    </source>
</evidence>
<name>A0A804JQ95_MUSAM</name>
<accession>A0A804JQ95</accession>
<keyword evidence="11" id="KW-1185">Reference proteome</keyword>
<dbReference type="EMBL" id="HG996471">
    <property type="protein sequence ID" value="CAG1848684.1"/>
    <property type="molecule type" value="Genomic_DNA"/>
</dbReference>
<evidence type="ECO:0000256" key="3">
    <source>
        <dbReference type="ARBA" id="ARBA00022478"/>
    </source>
</evidence>
<dbReference type="GO" id="GO:0006351">
    <property type="term" value="P:DNA-templated transcription"/>
    <property type="evidence" value="ECO:0007669"/>
    <property type="project" value="InterPro"/>
</dbReference>
<evidence type="ECO:0000256" key="6">
    <source>
        <dbReference type="ARBA" id="ARBA00023163"/>
    </source>
</evidence>
<reference evidence="10" key="2">
    <citation type="submission" date="2021-05" db="UniProtKB">
        <authorList>
            <consortium name="EnsemblPlants"/>
        </authorList>
    </citation>
    <scope>IDENTIFICATION</scope>
    <source>
        <strain evidence="10">subsp. malaccensis</strain>
    </source>
</reference>
<evidence type="ECO:0000256" key="4">
    <source>
        <dbReference type="ARBA" id="ARBA00022679"/>
    </source>
</evidence>
<dbReference type="GO" id="GO:0000428">
    <property type="term" value="C:DNA-directed RNA polymerase complex"/>
    <property type="evidence" value="ECO:0007669"/>
    <property type="project" value="UniProtKB-KW"/>
</dbReference>
<evidence type="ECO:0000256" key="2">
    <source>
        <dbReference type="ARBA" id="ARBA00012418"/>
    </source>
</evidence>
<gene>
    <name evidence="9" type="ORF">GSMUA_184790.1</name>
</gene>
<dbReference type="PANTHER" id="PTHR20856">
    <property type="entry name" value="DNA-DIRECTED RNA POLYMERASE I SUBUNIT 2"/>
    <property type="match status" value="1"/>
</dbReference>
<dbReference type="InterPro" id="IPR007120">
    <property type="entry name" value="DNA-dir_RNAP_su2_dom"/>
</dbReference>
<dbReference type="Pfam" id="PF00562">
    <property type="entry name" value="RNA_pol_Rpb2_6"/>
    <property type="match status" value="1"/>
</dbReference>
<reference evidence="9" key="1">
    <citation type="submission" date="2021-03" db="EMBL/GenBank/DDBJ databases">
        <authorList>
            <consortium name="Genoscope - CEA"/>
            <person name="William W."/>
        </authorList>
    </citation>
    <scope>NUCLEOTIDE SEQUENCE</scope>
    <source>
        <strain evidence="9">Doubled-haploid Pahang</strain>
    </source>
</reference>
<evidence type="ECO:0000259" key="8">
    <source>
        <dbReference type="Pfam" id="PF04560"/>
    </source>
</evidence>
<dbReference type="Gramene" id="Ma06_t38600.1">
    <property type="protein sequence ID" value="Ma06_p38600.1"/>
    <property type="gene ID" value="Ma06_g38600"/>
</dbReference>
<dbReference type="SUPFAM" id="SSF64484">
    <property type="entry name" value="beta and beta-prime subunits of DNA dependent RNA-polymerase"/>
    <property type="match status" value="1"/>
</dbReference>
<proteinExistence type="inferred from homology"/>
<evidence type="ECO:0000259" key="7">
    <source>
        <dbReference type="Pfam" id="PF00562"/>
    </source>
</evidence>
<feature type="domain" description="RNA polymerase Rpb2" evidence="8">
    <location>
        <begin position="37"/>
        <end position="119"/>
    </location>
</feature>
<organism evidence="10 11">
    <name type="scientific">Musa acuminata subsp. malaccensis</name>
    <name type="common">Wild banana</name>
    <name type="synonym">Musa malaccensis</name>
    <dbReference type="NCBI Taxonomy" id="214687"/>
    <lineage>
        <taxon>Eukaryota</taxon>
        <taxon>Viridiplantae</taxon>
        <taxon>Streptophyta</taxon>
        <taxon>Embryophyta</taxon>
        <taxon>Tracheophyta</taxon>
        <taxon>Spermatophyta</taxon>
        <taxon>Magnoliopsida</taxon>
        <taxon>Liliopsida</taxon>
        <taxon>Zingiberales</taxon>
        <taxon>Musaceae</taxon>
        <taxon>Musa</taxon>
    </lineage>
</organism>
<dbReference type="Pfam" id="PF04560">
    <property type="entry name" value="RNA_pol_Rpb2_7"/>
    <property type="match status" value="1"/>
</dbReference>
<dbReference type="Gene3D" id="3.90.1800.10">
    <property type="entry name" value="RNA polymerase alpha subunit dimerisation domain"/>
    <property type="match status" value="1"/>
</dbReference>
<dbReference type="GO" id="GO:0032549">
    <property type="term" value="F:ribonucleoside binding"/>
    <property type="evidence" value="ECO:0007669"/>
    <property type="project" value="InterPro"/>
</dbReference>
<dbReference type="InterPro" id="IPR007641">
    <property type="entry name" value="RNA_pol_Rpb2_7"/>
</dbReference>